<feature type="domain" description="Prokaryotic YEATS" evidence="2">
    <location>
        <begin position="546"/>
        <end position="613"/>
    </location>
</feature>
<accession>A0A124L9A7</accession>
<protein>
    <recommendedName>
        <fullName evidence="2">Prokaryotic YEATS domain-containing protein</fullName>
    </recommendedName>
</protein>
<evidence type="ECO:0000256" key="1">
    <source>
        <dbReference type="SAM" id="MobiDB-lite"/>
    </source>
</evidence>
<dbReference type="RefSeq" id="WP_059635577.1">
    <property type="nucleotide sequence ID" value="NZ_LOTK01000085.1"/>
</dbReference>
<reference evidence="3 4" key="1">
    <citation type="submission" date="2015-11" db="EMBL/GenBank/DDBJ databases">
        <title>Expanding the genomic diversity of Burkholderia species for the development of highly accurate diagnostics.</title>
        <authorList>
            <person name="Sahl J."/>
            <person name="Keim P."/>
            <person name="Wagner D."/>
        </authorList>
    </citation>
    <scope>NUCLEOTIDE SEQUENCE [LARGE SCALE GENOMIC DNA]</scope>
    <source>
        <strain evidence="3 4">RF32-BP4</strain>
    </source>
</reference>
<sequence>MKTSLHFVAPSDLSVGTVRIQGGGQTIADWVATPGNRTFQGYDLKPGIYSAEIGPAGVSPQSVVFEIVEGQPNHVVLPSFSALASSGSNTSFFDADSLQTIAEVPRSISLDILETPGLPAYRSDAFPESVRENILDFGGARLVDVSSERRRITIGLSEEQHGRESFDTFAGESRTALFSGRLEIELPTDPHRDPWAGHRVRLSAAIEQVRIERCLLPLYRGGTRIMVAAPPFAPADLELGIVPADPRLRALARALDAGTSAEVAAVRDDVVGKGDPAAQFADAADPWAAMLVGLLAIRFPEIFPPIERTWADRLAERAGWAFDAHVIRASQALSSAQDAAPDAQHEAVAAAIAFLADAQVAGSPYYRYTNQLFAEMAAGIADHLKTNQSGVDPATTAKFDRLYGRWHRELPLQRGAGWTFTWLARDLAALKERNVLVPNRHASGRLRRRDTLILFEGQVSAGQIAIIGGGPDVLREAPNGDVMHSTLDERPEDATEHGLSRMPALGRAPGPDEDPNRGRFGGRAAEGGFHLTAAFEPTEHRDWATVILTVEAERSVRIGLGDFAWFVLHPTFSPSALKVAFRGNRARLRIQAWGGFTVGVWLPKAGVELECDLAKIEGAPDIMKLR</sequence>
<dbReference type="AlphaFoldDB" id="A0A124L9A7"/>
<feature type="region of interest" description="Disordered" evidence="1">
    <location>
        <begin position="484"/>
        <end position="519"/>
    </location>
</feature>
<evidence type="ECO:0000313" key="4">
    <source>
        <dbReference type="Proteomes" id="UP000065521"/>
    </source>
</evidence>
<dbReference type="EMBL" id="LOTN01000046">
    <property type="protein sequence ID" value="KUZ86673.1"/>
    <property type="molecule type" value="Genomic_DNA"/>
</dbReference>
<organism evidence="3 4">
    <name type="scientific">Burkholderia ubonensis</name>
    <dbReference type="NCBI Taxonomy" id="101571"/>
    <lineage>
        <taxon>Bacteria</taxon>
        <taxon>Pseudomonadati</taxon>
        <taxon>Pseudomonadota</taxon>
        <taxon>Betaproteobacteria</taxon>
        <taxon>Burkholderiales</taxon>
        <taxon>Burkholderiaceae</taxon>
        <taxon>Burkholderia</taxon>
        <taxon>Burkholderia cepacia complex</taxon>
    </lineage>
</organism>
<dbReference type="Proteomes" id="UP000065521">
    <property type="component" value="Unassembled WGS sequence"/>
</dbReference>
<gene>
    <name evidence="3" type="ORF">WI38_22705</name>
</gene>
<evidence type="ECO:0000313" key="3">
    <source>
        <dbReference type="EMBL" id="KUZ86673.1"/>
    </source>
</evidence>
<comment type="caution">
    <text evidence="3">The sequence shown here is derived from an EMBL/GenBank/DDBJ whole genome shotgun (WGS) entry which is preliminary data.</text>
</comment>
<dbReference type="Pfam" id="PF20305">
    <property type="entry name" value="pYEATS"/>
    <property type="match status" value="1"/>
</dbReference>
<evidence type="ECO:0000259" key="2">
    <source>
        <dbReference type="Pfam" id="PF20305"/>
    </source>
</evidence>
<feature type="compositionally biased region" description="Basic and acidic residues" evidence="1">
    <location>
        <begin position="486"/>
        <end position="499"/>
    </location>
</feature>
<name>A0A124L9A7_9BURK</name>
<proteinExistence type="predicted"/>
<dbReference type="InterPro" id="IPR046888">
    <property type="entry name" value="pYEATS"/>
</dbReference>